<accession>A0A2P2MCY9</accession>
<sequence>MLIIIILIIFAIHTYGLFLFSSNYIRCEKLETPSDRFEVLSLDAFMTVRSSS</sequence>
<evidence type="ECO:0000313" key="1">
    <source>
        <dbReference type="EMBL" id="MBX28034.1"/>
    </source>
</evidence>
<protein>
    <submittedName>
        <fullName evidence="1">Uncharacterized protein</fullName>
    </submittedName>
</protein>
<dbReference type="AlphaFoldDB" id="A0A2P2MCY9"/>
<name>A0A2P2MCY9_RHIMU</name>
<proteinExistence type="predicted"/>
<dbReference type="EMBL" id="GGEC01047550">
    <property type="protein sequence ID" value="MBX28034.1"/>
    <property type="molecule type" value="Transcribed_RNA"/>
</dbReference>
<organism evidence="1">
    <name type="scientific">Rhizophora mucronata</name>
    <name type="common">Asiatic mangrove</name>
    <dbReference type="NCBI Taxonomy" id="61149"/>
    <lineage>
        <taxon>Eukaryota</taxon>
        <taxon>Viridiplantae</taxon>
        <taxon>Streptophyta</taxon>
        <taxon>Embryophyta</taxon>
        <taxon>Tracheophyta</taxon>
        <taxon>Spermatophyta</taxon>
        <taxon>Magnoliopsida</taxon>
        <taxon>eudicotyledons</taxon>
        <taxon>Gunneridae</taxon>
        <taxon>Pentapetalae</taxon>
        <taxon>rosids</taxon>
        <taxon>fabids</taxon>
        <taxon>Malpighiales</taxon>
        <taxon>Rhizophoraceae</taxon>
        <taxon>Rhizophora</taxon>
    </lineage>
</organism>
<reference evidence="1" key="1">
    <citation type="submission" date="2018-02" db="EMBL/GenBank/DDBJ databases">
        <title>Rhizophora mucronata_Transcriptome.</title>
        <authorList>
            <person name="Meera S.P."/>
            <person name="Sreeshan A."/>
            <person name="Augustine A."/>
        </authorList>
    </citation>
    <scope>NUCLEOTIDE SEQUENCE</scope>
    <source>
        <tissue evidence="1">Leaf</tissue>
    </source>
</reference>